<dbReference type="RefSeq" id="XP_011130017.1">
    <property type="nucleotide sequence ID" value="XM_011131715.1"/>
</dbReference>
<sequence length="177" mass="20474">MCVDRLIGGWGNVEARLNRAAYVGNDVWCQVQRYGMDRGASLIGTYDGAALIIGRIGVEDSASLEERLRVRDQVGPLSESEWSQQREVLPYFKLDSLAVLINEENGHKEIILNLIYMLTNEFVRYCALKNYDHLIPVEARQVLREKSLYDKEDIDQRIETRRLLKEIRLVQCEGRRC</sequence>
<dbReference type="EMBL" id="AFNH02000477">
    <property type="protein sequence ID" value="EZG68276.1"/>
    <property type="molecule type" value="Genomic_DNA"/>
</dbReference>
<accession>A0A023B845</accession>
<organism evidence="1 2">
    <name type="scientific">Gregarina niphandrodes</name>
    <name type="common">Septate eugregarine</name>
    <dbReference type="NCBI Taxonomy" id="110365"/>
    <lineage>
        <taxon>Eukaryota</taxon>
        <taxon>Sar</taxon>
        <taxon>Alveolata</taxon>
        <taxon>Apicomplexa</taxon>
        <taxon>Conoidasida</taxon>
        <taxon>Gregarinasina</taxon>
        <taxon>Eugregarinorida</taxon>
        <taxon>Gregarinidae</taxon>
        <taxon>Gregarina</taxon>
    </lineage>
</organism>
<dbReference type="Proteomes" id="UP000019763">
    <property type="component" value="Unassembled WGS sequence"/>
</dbReference>
<comment type="caution">
    <text evidence="1">The sequence shown here is derived from an EMBL/GenBank/DDBJ whole genome shotgun (WGS) entry which is preliminary data.</text>
</comment>
<name>A0A023B845_GRENI</name>
<protein>
    <submittedName>
        <fullName evidence="1">Uncharacterized protein</fullName>
    </submittedName>
</protein>
<gene>
    <name evidence="1" type="ORF">GNI_062980</name>
</gene>
<proteinExistence type="predicted"/>
<keyword evidence="2" id="KW-1185">Reference proteome</keyword>
<dbReference type="AlphaFoldDB" id="A0A023B845"/>
<reference evidence="1" key="1">
    <citation type="submission" date="2013-12" db="EMBL/GenBank/DDBJ databases">
        <authorList>
            <person name="Omoto C.K."/>
            <person name="Sibley D."/>
            <person name="Venepally P."/>
            <person name="Hadjithomas M."/>
            <person name="Karamycheva S."/>
            <person name="Brunk B."/>
            <person name="Roos D."/>
            <person name="Caler E."/>
            <person name="Lorenzi H."/>
        </authorList>
    </citation>
    <scope>NUCLEOTIDE SEQUENCE</scope>
</reference>
<dbReference type="GeneID" id="22912301"/>
<dbReference type="VEuPathDB" id="CryptoDB:GNI_062980"/>
<evidence type="ECO:0000313" key="1">
    <source>
        <dbReference type="EMBL" id="EZG68276.1"/>
    </source>
</evidence>
<evidence type="ECO:0000313" key="2">
    <source>
        <dbReference type="Proteomes" id="UP000019763"/>
    </source>
</evidence>